<feature type="domain" description="Telomeric single stranded DNA binding POT1/Cdc13" evidence="2">
    <location>
        <begin position="1384"/>
        <end position="1516"/>
    </location>
</feature>
<dbReference type="Pfam" id="PF02765">
    <property type="entry name" value="POT1"/>
    <property type="match status" value="1"/>
</dbReference>
<feature type="region of interest" description="Disordered" evidence="1">
    <location>
        <begin position="257"/>
        <end position="293"/>
    </location>
</feature>
<feature type="compositionally biased region" description="Acidic residues" evidence="1">
    <location>
        <begin position="1112"/>
        <end position="1123"/>
    </location>
</feature>
<dbReference type="EMBL" id="AZHB01000002">
    <property type="protein sequence ID" value="OAA72479.1"/>
    <property type="molecule type" value="Genomic_DNA"/>
</dbReference>
<dbReference type="GO" id="GO:0000723">
    <property type="term" value="P:telomere maintenance"/>
    <property type="evidence" value="ECO:0007669"/>
    <property type="project" value="InterPro"/>
</dbReference>
<feature type="compositionally biased region" description="Acidic residues" evidence="1">
    <location>
        <begin position="794"/>
        <end position="816"/>
    </location>
</feature>
<sequence>MAEAPPSASASASNALDAQAPTPIAQLNPELPDRASRVIDGIVTITWPYSTVSRSAAFILAEHDFRLRHARGQLRLEFHGHVGQKLTDAGIGSGDSLRISLEGAEWETYKAQTRVPGKILEWQLNFTGRLLMRVQRADEQQTEMLDLHLPENENGDDAPLATLTPRGSSPAAHSALFATEVVATPGAHPADYNLPTKRLASHAFEPAEYTSPAFIKRARVSYGSLFEDGFDIFNEDVAKKQKKTKKTKHSRFSIGASGWKYSSRSPTPEPREPVTHDLESDSEEDNEPAAPVDTVAAPVDSPITRDEASQTQNASFATQVAEQAREVAASIPSSPTPVTFGKAQEKRNGALEASTLNAPSAAREETDWAFSQPDQPLLDGTSNICASAATITTTTSVRTGVFGSSFGNSGFSVEHTTTASTSSIPVFNDALAESIQSREAAEERAPGQPEPAFDVSADEADHGIVTPFDVVAVRGANQGAHSFTATGFSPPTSISNPFAVEPFPHATLLSQSRDQAEDDIYEAKPYPEIQVHEDIPQESCLHALDAPHSFNQASIDAPSQSAGIDEVVEDQDESTNYDIECGEPRLQQVLSEEGEGIEDGDEEEVEDEQEANDQDSNDYSEEESGLDKHYEEDDDERYYDEDGEDEDDNADGDDDEDEDEEADKPTPEVRQVSQDPVYISLLSDSEEEDEPAAEIPGAVPQATHPTRSAESSELGDDEDRHQTRLQEDDDSVSQQPAEEDNDSVSQHSAEESEGNEDAAQARVDDDNSEDDNSAQQQDEEPYEKSDELQAVVEKDDESTSQQSEEPDASESNTDEEAVQHCAVDQDDEDASAEEHFDDSSIVQPATNKQPVIAGDEGLGSTELRVSSAEPVDAAKLEQESVDEMDVDEDDEDVKLIPVAGPERPLEELGSVVPSPIALDEVTEDDDAMEEDHASEQALPDASDINKLGDVDEDVEVMDAPEAFEDEIKSQPDVDMEVREPDDIEILAQDSPDLMVEDIQPEKVEQEPELGPASETLDSSTKIIEVAEVVSERGVKEVPIQEAPAPIEDQSLPEEDDAKDDAKQIPAEAEAAASTHATGSLRKRQLPTPIETQIPVTEVADIEIIHTTQGEPLQDDEEVNEDDIAASQQIMGEFLQHASPNQLLPPPAPPLSAKVHRRKRSDTISETGRRTRSQTKQHADEHSALEESTSSPRSHRRSSRSIDKTNETTVVASIESNTSINNRGGDRAPLLHRSFRITRSRGTADLADPSVAIAKATRRGGSASSASPRSTEHTPSRPIMLRVTRSMENIAEAGLKEGLVIPETSVRSARFDSASSSGTRSPVGSMPQLPSTQTQLSPPKQQQEEPRMSPGIPSSPPPADTPGRTAGTALKLQLQRDLRTTLPEKLSLRALRNSLQQTADVIAVAAATPAPPSRPRNGPRDYMLELLLVDPSSAPSGVHVAHVFRPHQQSLPVVQRGDVVLLCGVTVVALRGRGFGVRTSDTSAWAVFDEQTRAAAATTTCNEDDEAAAAAALPQIKGPPLEVTPAEARYAMALSRWWSQMDEVIMRKTERATQKTLALS</sequence>
<dbReference type="OrthoDB" id="5363079at2759"/>
<evidence type="ECO:0000313" key="3">
    <source>
        <dbReference type="EMBL" id="OAA72479.1"/>
    </source>
</evidence>
<dbReference type="InterPro" id="IPR012340">
    <property type="entry name" value="NA-bd_OB-fold"/>
</dbReference>
<protein>
    <submittedName>
        <fullName evidence="3">Nucleic acid-binding, OB-fold-like protein</fullName>
    </submittedName>
</protein>
<feature type="region of interest" description="Disordered" evidence="1">
    <location>
        <begin position="987"/>
        <end position="1226"/>
    </location>
</feature>
<dbReference type="Gene3D" id="2.40.50.140">
    <property type="entry name" value="Nucleic acid-binding proteins"/>
    <property type="match status" value="1"/>
</dbReference>
<dbReference type="SMART" id="SM00976">
    <property type="entry name" value="Telo_bind"/>
    <property type="match status" value="1"/>
</dbReference>
<feature type="region of interest" description="Disordered" evidence="1">
    <location>
        <begin position="897"/>
        <end position="916"/>
    </location>
</feature>
<dbReference type="Proteomes" id="UP000076744">
    <property type="component" value="Unassembled WGS sequence"/>
</dbReference>
<evidence type="ECO:0000313" key="4">
    <source>
        <dbReference type="Proteomes" id="UP000076744"/>
    </source>
</evidence>
<dbReference type="SUPFAM" id="SSF50249">
    <property type="entry name" value="Nucleic acid-binding proteins"/>
    <property type="match status" value="1"/>
</dbReference>
<feature type="compositionally biased region" description="Acidic residues" evidence="1">
    <location>
        <begin position="766"/>
        <end position="781"/>
    </location>
</feature>
<proteinExistence type="predicted"/>
<comment type="caution">
    <text evidence="3">The sequence shown here is derived from an EMBL/GenBank/DDBJ whole genome shotgun (WGS) entry which is preliminary data.</text>
</comment>
<dbReference type="GO" id="GO:0003677">
    <property type="term" value="F:DNA binding"/>
    <property type="evidence" value="ECO:0007669"/>
    <property type="project" value="InterPro"/>
</dbReference>
<feature type="compositionally biased region" description="Polar residues" evidence="1">
    <location>
        <begin position="840"/>
        <end position="849"/>
    </location>
</feature>
<dbReference type="RefSeq" id="XP_018707925.1">
    <property type="nucleotide sequence ID" value="XM_018845159.1"/>
</dbReference>
<feature type="compositionally biased region" description="Acidic residues" evidence="1">
    <location>
        <begin position="727"/>
        <end position="742"/>
    </location>
</feature>
<feature type="region of interest" description="Disordered" evidence="1">
    <location>
        <begin position="923"/>
        <end position="945"/>
    </location>
</feature>
<feature type="compositionally biased region" description="Low complexity" evidence="1">
    <location>
        <begin position="1258"/>
        <end position="1268"/>
    </location>
</feature>
<dbReference type="GO" id="GO:0000781">
    <property type="term" value="C:chromosome, telomeric region"/>
    <property type="evidence" value="ECO:0007669"/>
    <property type="project" value="InterPro"/>
</dbReference>
<feature type="region of interest" description="Disordered" evidence="1">
    <location>
        <begin position="1309"/>
        <end position="1364"/>
    </location>
</feature>
<feature type="compositionally biased region" description="Acidic residues" evidence="1">
    <location>
        <begin position="592"/>
        <end position="624"/>
    </location>
</feature>
<dbReference type="STRING" id="1081104.A0A162MY26"/>
<feature type="compositionally biased region" description="Acidic residues" evidence="1">
    <location>
        <begin position="632"/>
        <end position="662"/>
    </location>
</feature>
<dbReference type="CDD" id="cd04497">
    <property type="entry name" value="hPOT1_OB1_like"/>
    <property type="match status" value="1"/>
</dbReference>
<feature type="region of interest" description="Disordered" evidence="1">
    <location>
        <begin position="592"/>
        <end position="872"/>
    </location>
</feature>
<feature type="compositionally biased region" description="Polar residues" evidence="1">
    <location>
        <begin position="1206"/>
        <end position="1221"/>
    </location>
</feature>
<feature type="compositionally biased region" description="Basic and acidic residues" evidence="1">
    <location>
        <begin position="269"/>
        <end position="279"/>
    </location>
</feature>
<name>A0A162MY26_CORFA</name>
<evidence type="ECO:0000256" key="1">
    <source>
        <dbReference type="SAM" id="MobiDB-lite"/>
    </source>
</evidence>
<dbReference type="GeneID" id="30017844"/>
<dbReference type="InterPro" id="IPR011564">
    <property type="entry name" value="Telomer_end-bd_POT1/Cdc13"/>
</dbReference>
<keyword evidence="4" id="KW-1185">Reference proteome</keyword>
<organism evidence="3 4">
    <name type="scientific">Cordyceps fumosorosea (strain ARSEF 2679)</name>
    <name type="common">Isaria fumosorosea</name>
    <dbReference type="NCBI Taxonomy" id="1081104"/>
    <lineage>
        <taxon>Eukaryota</taxon>
        <taxon>Fungi</taxon>
        <taxon>Dikarya</taxon>
        <taxon>Ascomycota</taxon>
        <taxon>Pezizomycotina</taxon>
        <taxon>Sordariomycetes</taxon>
        <taxon>Hypocreomycetidae</taxon>
        <taxon>Hypocreales</taxon>
        <taxon>Cordycipitaceae</taxon>
        <taxon>Cordyceps</taxon>
    </lineage>
</organism>
<accession>A0A162MY26</accession>
<evidence type="ECO:0000259" key="2">
    <source>
        <dbReference type="SMART" id="SM00976"/>
    </source>
</evidence>
<gene>
    <name evidence="3" type="ORF">ISF_01552</name>
</gene>
<reference evidence="3 4" key="1">
    <citation type="journal article" date="2016" name="Genome Biol. Evol.">
        <title>Divergent and convergent evolution of fungal pathogenicity.</title>
        <authorList>
            <person name="Shang Y."/>
            <person name="Xiao G."/>
            <person name="Zheng P."/>
            <person name="Cen K."/>
            <person name="Zhan S."/>
            <person name="Wang C."/>
        </authorList>
    </citation>
    <scope>NUCLEOTIDE SEQUENCE [LARGE SCALE GENOMIC DNA]</scope>
    <source>
        <strain evidence="3 4">ARSEF 2679</strain>
    </source>
</reference>
<feature type="compositionally biased region" description="Polar residues" evidence="1">
    <location>
        <begin position="1312"/>
        <end position="1340"/>
    </location>
</feature>
<feature type="region of interest" description="Disordered" evidence="1">
    <location>
        <begin position="1255"/>
        <end position="1279"/>
    </location>
</feature>